<dbReference type="Pfam" id="PF05930">
    <property type="entry name" value="Phage_AlpA"/>
    <property type="match status" value="1"/>
</dbReference>
<dbReference type="RefSeq" id="WP_086909142.1">
    <property type="nucleotide sequence ID" value="NZ_FNDI01000005.1"/>
</dbReference>
<dbReference type="PANTHER" id="PTHR36154">
    <property type="entry name" value="DNA-BINDING TRANSCRIPTIONAL ACTIVATOR ALPA"/>
    <property type="match status" value="1"/>
</dbReference>
<proteinExistence type="predicted"/>
<dbReference type="InterPro" id="IPR010260">
    <property type="entry name" value="AlpA"/>
</dbReference>
<accession>A0A7Z7B4I9</accession>
<dbReference type="SUPFAM" id="SSF46955">
    <property type="entry name" value="Putative DNA-binding domain"/>
    <property type="match status" value="1"/>
</dbReference>
<protein>
    <submittedName>
        <fullName evidence="1">Transcriptional regulator, AlpA family</fullName>
    </submittedName>
</protein>
<gene>
    <name evidence="1" type="ORF">SAMN04487926_105314</name>
</gene>
<comment type="caution">
    <text evidence="1">The sequence shown here is derived from an EMBL/GenBank/DDBJ whole genome shotgun (WGS) entry which is preliminary data.</text>
</comment>
<dbReference type="Proteomes" id="UP000198900">
    <property type="component" value="Unassembled WGS sequence"/>
</dbReference>
<sequence>MEKGKFLRLPQVLDKIGVKRSTLYSWIQAGQFPPPVQLGARAVGWWAHSVDEWMNSRQTANRR</sequence>
<keyword evidence="2" id="KW-1185">Reference proteome</keyword>
<organism evidence="1 2">
    <name type="scientific">Paraburkholderia steynii</name>
    <dbReference type="NCBI Taxonomy" id="1245441"/>
    <lineage>
        <taxon>Bacteria</taxon>
        <taxon>Pseudomonadati</taxon>
        <taxon>Pseudomonadota</taxon>
        <taxon>Betaproteobacteria</taxon>
        <taxon>Burkholderiales</taxon>
        <taxon>Burkholderiaceae</taxon>
        <taxon>Paraburkholderia</taxon>
    </lineage>
</organism>
<dbReference type="AlphaFoldDB" id="A0A7Z7B4I9"/>
<name>A0A7Z7B4I9_9BURK</name>
<evidence type="ECO:0000313" key="2">
    <source>
        <dbReference type="Proteomes" id="UP000198900"/>
    </source>
</evidence>
<dbReference type="InterPro" id="IPR009061">
    <property type="entry name" value="DNA-bd_dom_put_sf"/>
</dbReference>
<reference evidence="1" key="1">
    <citation type="submission" date="2016-10" db="EMBL/GenBank/DDBJ databases">
        <authorList>
            <person name="Varghese N."/>
            <person name="Submissions S."/>
        </authorList>
    </citation>
    <scope>NUCLEOTIDE SEQUENCE [LARGE SCALE GENOMIC DNA]</scope>
    <source>
        <strain evidence="1">YR281</strain>
    </source>
</reference>
<evidence type="ECO:0000313" key="1">
    <source>
        <dbReference type="EMBL" id="SDH56365.1"/>
    </source>
</evidence>
<dbReference type="PANTHER" id="PTHR36154:SF1">
    <property type="entry name" value="DNA-BINDING TRANSCRIPTIONAL ACTIVATOR ALPA"/>
    <property type="match status" value="1"/>
</dbReference>
<dbReference type="InterPro" id="IPR052931">
    <property type="entry name" value="Prophage_regulatory_activator"/>
</dbReference>
<dbReference type="Gene3D" id="1.10.238.160">
    <property type="match status" value="1"/>
</dbReference>
<dbReference type="EMBL" id="FNDI01000005">
    <property type="protein sequence ID" value="SDH56365.1"/>
    <property type="molecule type" value="Genomic_DNA"/>
</dbReference>